<dbReference type="Proteomes" id="UP001500238">
    <property type="component" value="Unassembled WGS sequence"/>
</dbReference>
<comment type="caution">
    <text evidence="1">The sequence shown here is derived from an EMBL/GenBank/DDBJ whole genome shotgun (WGS) entry which is preliminary data.</text>
</comment>
<evidence type="ECO:0000313" key="2">
    <source>
        <dbReference type="Proteomes" id="UP001500238"/>
    </source>
</evidence>
<organism evidence="1 2">
    <name type="scientific">Sphingomonas insulae</name>
    <dbReference type="NCBI Taxonomy" id="424800"/>
    <lineage>
        <taxon>Bacteria</taxon>
        <taxon>Pseudomonadati</taxon>
        <taxon>Pseudomonadota</taxon>
        <taxon>Alphaproteobacteria</taxon>
        <taxon>Sphingomonadales</taxon>
        <taxon>Sphingomonadaceae</taxon>
        <taxon>Sphingomonas</taxon>
    </lineage>
</organism>
<evidence type="ECO:0000313" key="1">
    <source>
        <dbReference type="EMBL" id="GAA0667034.1"/>
    </source>
</evidence>
<name>A0ABN1HTU4_9SPHN</name>
<accession>A0ABN1HTU4</accession>
<keyword evidence="2" id="KW-1185">Reference proteome</keyword>
<sequence length="55" mass="5672">MDSDGIEKGAKIKLRRISTAIASFTRKRIVSLSSERGARAGLAGVAEVSGIGGEP</sequence>
<dbReference type="EMBL" id="BAAAES010000008">
    <property type="protein sequence ID" value="GAA0667034.1"/>
    <property type="molecule type" value="Genomic_DNA"/>
</dbReference>
<proteinExistence type="predicted"/>
<gene>
    <name evidence="1" type="ORF">GCM10009102_16230</name>
</gene>
<reference evidence="1 2" key="1">
    <citation type="journal article" date="2019" name="Int. J. Syst. Evol. Microbiol.">
        <title>The Global Catalogue of Microorganisms (GCM) 10K type strain sequencing project: providing services to taxonomists for standard genome sequencing and annotation.</title>
        <authorList>
            <consortium name="The Broad Institute Genomics Platform"/>
            <consortium name="The Broad Institute Genome Sequencing Center for Infectious Disease"/>
            <person name="Wu L."/>
            <person name="Ma J."/>
        </authorList>
    </citation>
    <scope>NUCLEOTIDE SEQUENCE [LARGE SCALE GENOMIC DNA]</scope>
    <source>
        <strain evidence="1 2">JCM 14603</strain>
    </source>
</reference>
<protein>
    <submittedName>
        <fullName evidence="1">Uncharacterized protein</fullName>
    </submittedName>
</protein>